<keyword evidence="1" id="KW-1133">Transmembrane helix</keyword>
<keyword evidence="1" id="KW-0472">Membrane</keyword>
<protein>
    <submittedName>
        <fullName evidence="2">Uncharacterized protein</fullName>
    </submittedName>
</protein>
<keyword evidence="1" id="KW-0812">Transmembrane</keyword>
<dbReference type="RefSeq" id="WP_188882501.1">
    <property type="nucleotide sequence ID" value="NZ_BMOY01000027.1"/>
</dbReference>
<evidence type="ECO:0000313" key="2">
    <source>
        <dbReference type="EMBL" id="GGJ08980.1"/>
    </source>
</evidence>
<dbReference type="EMBL" id="BMOY01000027">
    <property type="protein sequence ID" value="GGJ08980.1"/>
    <property type="molecule type" value="Genomic_DNA"/>
</dbReference>
<feature type="transmembrane region" description="Helical" evidence="1">
    <location>
        <begin position="36"/>
        <end position="56"/>
    </location>
</feature>
<gene>
    <name evidence="2" type="ORF">GCM10010885_17590</name>
</gene>
<organism evidence="2 3">
    <name type="scientific">Alicyclobacillus cellulosilyticus</name>
    <dbReference type="NCBI Taxonomy" id="1003997"/>
    <lineage>
        <taxon>Bacteria</taxon>
        <taxon>Bacillati</taxon>
        <taxon>Bacillota</taxon>
        <taxon>Bacilli</taxon>
        <taxon>Bacillales</taxon>
        <taxon>Alicyclobacillaceae</taxon>
        <taxon>Alicyclobacillus</taxon>
    </lineage>
</organism>
<comment type="caution">
    <text evidence="2">The sequence shown here is derived from an EMBL/GenBank/DDBJ whole genome shotgun (WGS) entry which is preliminary data.</text>
</comment>
<dbReference type="AlphaFoldDB" id="A0A917NKX5"/>
<evidence type="ECO:0000313" key="3">
    <source>
        <dbReference type="Proteomes" id="UP000637695"/>
    </source>
</evidence>
<dbReference type="Proteomes" id="UP000637695">
    <property type="component" value="Unassembled WGS sequence"/>
</dbReference>
<reference evidence="2" key="2">
    <citation type="submission" date="2020-09" db="EMBL/GenBank/DDBJ databases">
        <authorList>
            <person name="Sun Q."/>
            <person name="Ohkuma M."/>
        </authorList>
    </citation>
    <scope>NUCLEOTIDE SEQUENCE</scope>
    <source>
        <strain evidence="2">JCM 18487</strain>
    </source>
</reference>
<name>A0A917NKX5_9BACL</name>
<evidence type="ECO:0000256" key="1">
    <source>
        <dbReference type="SAM" id="Phobius"/>
    </source>
</evidence>
<reference evidence="2" key="1">
    <citation type="journal article" date="2014" name="Int. J. Syst. Evol. Microbiol.">
        <title>Complete genome sequence of Corynebacterium casei LMG S-19264T (=DSM 44701T), isolated from a smear-ripened cheese.</title>
        <authorList>
            <consortium name="US DOE Joint Genome Institute (JGI-PGF)"/>
            <person name="Walter F."/>
            <person name="Albersmeier A."/>
            <person name="Kalinowski J."/>
            <person name="Ruckert C."/>
        </authorList>
    </citation>
    <scope>NUCLEOTIDE SEQUENCE</scope>
    <source>
        <strain evidence="2">JCM 18487</strain>
    </source>
</reference>
<sequence>MGDHYLHHGLVALFLLAFTVLSLIGMVRLYRERRYFGVALLLLATVIFGYSTWIAATL</sequence>
<feature type="transmembrane region" description="Helical" evidence="1">
    <location>
        <begin position="6"/>
        <end position="24"/>
    </location>
</feature>
<accession>A0A917NKX5</accession>
<keyword evidence="3" id="KW-1185">Reference proteome</keyword>
<proteinExistence type="predicted"/>